<comment type="caution">
    <text evidence="2">The sequence shown here is derived from an EMBL/GenBank/DDBJ whole genome shotgun (WGS) entry which is preliminary data.</text>
</comment>
<organism evidence="2 3">
    <name type="scientific">Priestia koreensis</name>
    <dbReference type="NCBI Taxonomy" id="284581"/>
    <lineage>
        <taxon>Bacteria</taxon>
        <taxon>Bacillati</taxon>
        <taxon>Bacillota</taxon>
        <taxon>Bacilli</taxon>
        <taxon>Bacillales</taxon>
        <taxon>Bacillaceae</taxon>
        <taxon>Priestia</taxon>
    </lineage>
</organism>
<dbReference type="OrthoDB" id="2925430at2"/>
<feature type="transmembrane region" description="Helical" evidence="1">
    <location>
        <begin position="50"/>
        <end position="74"/>
    </location>
</feature>
<protein>
    <recommendedName>
        <fullName evidence="4">PrgI family protein</fullName>
    </recommendedName>
</protein>
<sequence>MRKVTVPVDMSSEQKTILGILSKRQLTYLAVAGVLIYFYGPFFYRMAPTFYLGVAFFVLSALPTAALTIMLAFVRKEKMGMYFDRYLLTKMGHKNEVGLWRKGTHAKEWMVKQK</sequence>
<dbReference type="RefSeq" id="WP_053400324.1">
    <property type="nucleotide sequence ID" value="NZ_LILC01000006.1"/>
</dbReference>
<proteinExistence type="predicted"/>
<name>A0A0M0LAV2_9BACI</name>
<dbReference type="EMBL" id="LILC01000006">
    <property type="protein sequence ID" value="KOO48174.1"/>
    <property type="molecule type" value="Genomic_DNA"/>
</dbReference>
<evidence type="ECO:0000256" key="1">
    <source>
        <dbReference type="SAM" id="Phobius"/>
    </source>
</evidence>
<dbReference type="Proteomes" id="UP000037558">
    <property type="component" value="Unassembled WGS sequence"/>
</dbReference>
<evidence type="ECO:0008006" key="4">
    <source>
        <dbReference type="Google" id="ProtNLM"/>
    </source>
</evidence>
<keyword evidence="3" id="KW-1185">Reference proteome</keyword>
<dbReference type="PATRIC" id="fig|284581.3.peg.1395"/>
<dbReference type="Pfam" id="PF12666">
    <property type="entry name" value="PrgI"/>
    <property type="match status" value="1"/>
</dbReference>
<accession>A0A0M0LAV2</accession>
<evidence type="ECO:0000313" key="2">
    <source>
        <dbReference type="EMBL" id="KOO48174.1"/>
    </source>
</evidence>
<keyword evidence="1" id="KW-0472">Membrane</keyword>
<evidence type="ECO:0000313" key="3">
    <source>
        <dbReference type="Proteomes" id="UP000037558"/>
    </source>
</evidence>
<dbReference type="InterPro" id="IPR024414">
    <property type="entry name" value="Uncharacterised_PrgI"/>
</dbReference>
<gene>
    <name evidence="2" type="ORF">AMD01_05050</name>
</gene>
<reference evidence="3" key="1">
    <citation type="submission" date="2015-08" db="EMBL/GenBank/DDBJ databases">
        <title>Fjat-14210 dsm16467.</title>
        <authorList>
            <person name="Liu B."/>
            <person name="Wang J."/>
            <person name="Zhu Y."/>
            <person name="Liu G."/>
            <person name="Chen Q."/>
            <person name="Chen Z."/>
            <person name="Lan J."/>
            <person name="Che J."/>
            <person name="Ge C."/>
            <person name="Shi H."/>
            <person name="Pan Z."/>
            <person name="Liu X."/>
        </authorList>
    </citation>
    <scope>NUCLEOTIDE SEQUENCE [LARGE SCALE GENOMIC DNA]</scope>
    <source>
        <strain evidence="3">DSM 16467</strain>
    </source>
</reference>
<dbReference type="AlphaFoldDB" id="A0A0M0LAV2"/>
<keyword evidence="1" id="KW-0812">Transmembrane</keyword>
<keyword evidence="1" id="KW-1133">Transmembrane helix</keyword>
<feature type="transmembrane region" description="Helical" evidence="1">
    <location>
        <begin position="26"/>
        <end position="44"/>
    </location>
</feature>
<dbReference type="STRING" id="284581.AMD01_05050"/>